<evidence type="ECO:0000256" key="6">
    <source>
        <dbReference type="SAM" id="SignalP"/>
    </source>
</evidence>
<sequence length="210" mass="23924">MRTFSVFWLARVLMFIAAGQLLDCTAIDPFNCSNIKVGKMIFDLSTLNREWPKSIIENQSEGVMNITYRINICEPLSYNETLGKNKTCENGTNICAIKTFKKYDSDGDPVIIDVRQIVKNSNFQPISIFSEVNSEILFNTTETLEIKLGGGEYLKEKQKANITFFLGQPADLEPDVLEYKDSTLLIEWKISAIGGWVMESPFDIYVRDIY</sequence>
<dbReference type="OrthoDB" id="29460at2759"/>
<name>A0A9N9A2K3_9GLOM</name>
<evidence type="ECO:0000256" key="3">
    <source>
        <dbReference type="ARBA" id="ARBA00022729"/>
    </source>
</evidence>
<evidence type="ECO:0000256" key="4">
    <source>
        <dbReference type="ARBA" id="ARBA00022989"/>
    </source>
</evidence>
<dbReference type="InterPro" id="IPR009011">
    <property type="entry name" value="Man6P_isomerase_rcpt-bd_dom_sf"/>
</dbReference>
<evidence type="ECO:0000256" key="5">
    <source>
        <dbReference type="ARBA" id="ARBA00023136"/>
    </source>
</evidence>
<gene>
    <name evidence="7" type="ORF">DERYTH_LOCUS3565</name>
</gene>
<dbReference type="InterPro" id="IPR018939">
    <property type="entry name" value="Autophagy-rel_prot_27"/>
</dbReference>
<keyword evidence="4" id="KW-1133">Transmembrane helix</keyword>
<accession>A0A9N9A2K3</accession>
<reference evidence="7" key="1">
    <citation type="submission" date="2021-06" db="EMBL/GenBank/DDBJ databases">
        <authorList>
            <person name="Kallberg Y."/>
            <person name="Tangrot J."/>
            <person name="Rosling A."/>
        </authorList>
    </citation>
    <scope>NUCLEOTIDE SEQUENCE</scope>
    <source>
        <strain evidence="7">MA453B</strain>
    </source>
</reference>
<dbReference type="GO" id="GO:0016020">
    <property type="term" value="C:membrane"/>
    <property type="evidence" value="ECO:0007669"/>
    <property type="project" value="UniProtKB-SubCell"/>
</dbReference>
<comment type="caution">
    <text evidence="7">The sequence shown here is derived from an EMBL/GenBank/DDBJ whole genome shotgun (WGS) entry which is preliminary data.</text>
</comment>
<dbReference type="SUPFAM" id="SSF50911">
    <property type="entry name" value="Mannose 6-phosphate receptor domain"/>
    <property type="match status" value="1"/>
</dbReference>
<organism evidence="7 8">
    <name type="scientific">Dentiscutata erythropus</name>
    <dbReference type="NCBI Taxonomy" id="1348616"/>
    <lineage>
        <taxon>Eukaryota</taxon>
        <taxon>Fungi</taxon>
        <taxon>Fungi incertae sedis</taxon>
        <taxon>Mucoromycota</taxon>
        <taxon>Glomeromycotina</taxon>
        <taxon>Glomeromycetes</taxon>
        <taxon>Diversisporales</taxon>
        <taxon>Gigasporaceae</taxon>
        <taxon>Dentiscutata</taxon>
    </lineage>
</organism>
<keyword evidence="8" id="KW-1185">Reference proteome</keyword>
<protein>
    <submittedName>
        <fullName evidence="7">5471_t:CDS:1</fullName>
    </submittedName>
</protein>
<evidence type="ECO:0000313" key="7">
    <source>
        <dbReference type="EMBL" id="CAG8514762.1"/>
    </source>
</evidence>
<keyword evidence="2" id="KW-0812">Transmembrane</keyword>
<dbReference type="AlphaFoldDB" id="A0A9N9A2K3"/>
<evidence type="ECO:0000313" key="8">
    <source>
        <dbReference type="Proteomes" id="UP000789405"/>
    </source>
</evidence>
<evidence type="ECO:0000256" key="2">
    <source>
        <dbReference type="ARBA" id="ARBA00022692"/>
    </source>
</evidence>
<dbReference type="EMBL" id="CAJVPY010001274">
    <property type="protein sequence ID" value="CAG8514762.1"/>
    <property type="molecule type" value="Genomic_DNA"/>
</dbReference>
<comment type="subcellular location">
    <subcellularLocation>
        <location evidence="1">Membrane</location>
        <topology evidence="1">Single-pass membrane protein</topology>
    </subcellularLocation>
</comment>
<dbReference type="Gene3D" id="2.70.130.10">
    <property type="entry name" value="Mannose-6-phosphate receptor binding domain"/>
    <property type="match status" value="1"/>
</dbReference>
<evidence type="ECO:0000256" key="1">
    <source>
        <dbReference type="ARBA" id="ARBA00004167"/>
    </source>
</evidence>
<feature type="signal peptide" evidence="6">
    <location>
        <begin position="1"/>
        <end position="19"/>
    </location>
</feature>
<dbReference type="Pfam" id="PF09451">
    <property type="entry name" value="ATG27"/>
    <property type="match status" value="1"/>
</dbReference>
<feature type="chain" id="PRO_5040291378" evidence="6">
    <location>
        <begin position="20"/>
        <end position="210"/>
    </location>
</feature>
<dbReference type="Proteomes" id="UP000789405">
    <property type="component" value="Unassembled WGS sequence"/>
</dbReference>
<keyword evidence="5" id="KW-0472">Membrane</keyword>
<proteinExistence type="predicted"/>
<keyword evidence="3 6" id="KW-0732">Signal</keyword>